<dbReference type="InterPro" id="IPR025543">
    <property type="entry name" value="Dodecin-like"/>
</dbReference>
<protein>
    <submittedName>
        <fullName evidence="4">Peroxide/acid stress response protein YhcN</fullName>
    </submittedName>
</protein>
<accession>A0AA50DKE7</accession>
<dbReference type="PANTHER" id="PTHR34156:SF5">
    <property type="entry name" value="OUTER MEMBRANE PROTEIN"/>
    <property type="match status" value="1"/>
</dbReference>
<dbReference type="Proteomes" id="UP001228139">
    <property type="component" value="Chromosome"/>
</dbReference>
<dbReference type="SUPFAM" id="SSF159871">
    <property type="entry name" value="YdgH-like"/>
    <property type="match status" value="1"/>
</dbReference>
<evidence type="ECO:0000259" key="3">
    <source>
        <dbReference type="Pfam" id="PF07338"/>
    </source>
</evidence>
<dbReference type="EMBL" id="CP132353">
    <property type="protein sequence ID" value="WLS79392.1"/>
    <property type="molecule type" value="Genomic_DNA"/>
</dbReference>
<reference evidence="4 5" key="1">
    <citation type="submission" date="2023-07" db="EMBL/GenBank/DDBJ databases">
        <title>Pathogenic bacteria of pear tree diseases.</title>
        <authorList>
            <person name="Zhang Z."/>
            <person name="He L."/>
            <person name="Huang R."/>
        </authorList>
    </citation>
    <scope>NUCLEOTIDE SEQUENCE [LARGE SCALE GENOMIC DNA]</scope>
    <source>
        <strain evidence="4 5">DE2</strain>
    </source>
</reference>
<feature type="signal peptide" evidence="2">
    <location>
        <begin position="1"/>
        <end position="22"/>
    </location>
</feature>
<dbReference type="InterPro" id="IPR051096">
    <property type="entry name" value="BhsA/McbA_stress_biofilm_assoc"/>
</dbReference>
<dbReference type="AlphaFoldDB" id="A0AA50DKE7"/>
<gene>
    <name evidence="4" type="primary">yhcN</name>
    <name evidence="4" type="ORF">Q3V30_02415</name>
</gene>
<keyword evidence="1 2" id="KW-0732">Signal</keyword>
<keyword evidence="5" id="KW-1185">Reference proteome</keyword>
<evidence type="ECO:0000313" key="4">
    <source>
        <dbReference type="EMBL" id="WLS79392.1"/>
    </source>
</evidence>
<evidence type="ECO:0000256" key="1">
    <source>
        <dbReference type="ARBA" id="ARBA00022729"/>
    </source>
</evidence>
<sequence length="89" mass="9384">MKTKIAIAVLSLASVLSFGASAANLVTDQQAAEQNLQSMGTVSVSGIDGAPTDIRQALSQKAEQQGASHYRVIEAYNNGNYHATAELYK</sequence>
<dbReference type="Pfam" id="PF07338">
    <property type="entry name" value="YdgH_BhsA-like"/>
    <property type="match status" value="1"/>
</dbReference>
<feature type="domain" description="YdgH/BhsA/McbA-like" evidence="3">
    <location>
        <begin position="36"/>
        <end position="89"/>
    </location>
</feature>
<dbReference type="InterPro" id="IPR010854">
    <property type="entry name" value="YdgH/BhsA/McbA-like_dom"/>
</dbReference>
<organism evidence="4 5">
    <name type="scientific">Erwinia pyri</name>
    <dbReference type="NCBI Taxonomy" id="3062598"/>
    <lineage>
        <taxon>Bacteria</taxon>
        <taxon>Pseudomonadati</taxon>
        <taxon>Pseudomonadota</taxon>
        <taxon>Gammaproteobacteria</taxon>
        <taxon>Enterobacterales</taxon>
        <taxon>Erwiniaceae</taxon>
        <taxon>Erwinia</taxon>
    </lineage>
</organism>
<proteinExistence type="predicted"/>
<dbReference type="InterPro" id="IPR036275">
    <property type="entry name" value="YdgH-like_sf"/>
</dbReference>
<dbReference type="Gene3D" id="3.30.1660.10">
    <property type="entry name" value="Flavin-binding protein dodecin"/>
    <property type="match status" value="1"/>
</dbReference>
<dbReference type="InterPro" id="IPR047775">
    <property type="entry name" value="Stress_YhcN-like"/>
</dbReference>
<feature type="chain" id="PRO_5041385796" evidence="2">
    <location>
        <begin position="23"/>
        <end position="89"/>
    </location>
</feature>
<evidence type="ECO:0000313" key="5">
    <source>
        <dbReference type="Proteomes" id="UP001228139"/>
    </source>
</evidence>
<name>A0AA50DKE7_9GAMM</name>
<evidence type="ECO:0000256" key="2">
    <source>
        <dbReference type="SAM" id="SignalP"/>
    </source>
</evidence>
<dbReference type="NCBIfam" id="NF033776">
    <property type="entry name" value="stress_YhcN"/>
    <property type="match status" value="1"/>
</dbReference>
<dbReference type="KEGG" id="epi:Q3V30_02415"/>
<dbReference type="RefSeq" id="WP_306210122.1">
    <property type="nucleotide sequence ID" value="NZ_CP132353.1"/>
</dbReference>
<dbReference type="PANTHER" id="PTHR34156">
    <property type="entry name" value="OUTER MEMBRANE PROTEIN-RELATED-RELATED"/>
    <property type="match status" value="1"/>
</dbReference>